<protein>
    <recommendedName>
        <fullName evidence="3">Minor tail protein</fullName>
    </recommendedName>
</protein>
<dbReference type="EMBL" id="JBIAPI010000001">
    <property type="protein sequence ID" value="MFF3221725.1"/>
    <property type="molecule type" value="Genomic_DNA"/>
</dbReference>
<comment type="caution">
    <text evidence="1">The sequence shown here is derived from an EMBL/GenBank/DDBJ whole genome shotgun (WGS) entry which is preliminary data.</text>
</comment>
<proteinExistence type="predicted"/>
<evidence type="ECO:0008006" key="3">
    <source>
        <dbReference type="Google" id="ProtNLM"/>
    </source>
</evidence>
<evidence type="ECO:0000313" key="1">
    <source>
        <dbReference type="EMBL" id="MFF3221725.1"/>
    </source>
</evidence>
<organism evidence="1 2">
    <name type="scientific">Nocardia suismassiliense</name>
    <dbReference type="NCBI Taxonomy" id="2077092"/>
    <lineage>
        <taxon>Bacteria</taxon>
        <taxon>Bacillati</taxon>
        <taxon>Actinomycetota</taxon>
        <taxon>Actinomycetes</taxon>
        <taxon>Mycobacteriales</taxon>
        <taxon>Nocardiaceae</taxon>
        <taxon>Nocardia</taxon>
    </lineage>
</organism>
<dbReference type="Proteomes" id="UP001601948">
    <property type="component" value="Unassembled WGS sequence"/>
</dbReference>
<evidence type="ECO:0000313" key="2">
    <source>
        <dbReference type="Proteomes" id="UP001601948"/>
    </source>
</evidence>
<sequence length="351" mass="37514">MSTDNAVNSEPTVVYEDDIMITMRGVADSIGLPYTVNPFELVDREALIELREGNQGAVGPEGEAAWPWSWQGDIADVAALNQLKLTTADARKAWRVVSENSIYYWTGMGFIAFGNAFRTVGSQGAPNQLIGIAVAGPTGSAADARVLGTAPAQQVEITFPRGATGDAGDPGAKGRIQDASDVLIDSERSLGQDHVLAWDAATQKFRPIPSPRPSGPWVIGEKQFTAANNVTEQTRTLAAITIPAQPTAWRPLVEGGVQVQTEQPTRCNVEVRIGSPKGDLVGFGWSHRVSRIAYVLVSPGFQYPTKPGATYGVVPANQTITLYVVAQKAEGTGSYNVMSNYSHIHVRALPV</sequence>
<reference evidence="1 2" key="1">
    <citation type="submission" date="2024-10" db="EMBL/GenBank/DDBJ databases">
        <title>The Natural Products Discovery Center: Release of the First 8490 Sequenced Strains for Exploring Actinobacteria Biosynthetic Diversity.</title>
        <authorList>
            <person name="Kalkreuter E."/>
            <person name="Kautsar S.A."/>
            <person name="Yang D."/>
            <person name="Bader C.D."/>
            <person name="Teijaro C.N."/>
            <person name="Fluegel L."/>
            <person name="Davis C.M."/>
            <person name="Simpson J.R."/>
            <person name="Lauterbach L."/>
            <person name="Steele A.D."/>
            <person name="Gui C."/>
            <person name="Meng S."/>
            <person name="Li G."/>
            <person name="Viehrig K."/>
            <person name="Ye F."/>
            <person name="Su P."/>
            <person name="Kiefer A.F."/>
            <person name="Nichols A."/>
            <person name="Cepeda A.J."/>
            <person name="Yan W."/>
            <person name="Fan B."/>
            <person name="Jiang Y."/>
            <person name="Adhikari A."/>
            <person name="Zheng C.-J."/>
            <person name="Schuster L."/>
            <person name="Cowan T.M."/>
            <person name="Smanski M.J."/>
            <person name="Chevrette M.G."/>
            <person name="De Carvalho L.P.S."/>
            <person name="Shen B."/>
        </authorList>
    </citation>
    <scope>NUCLEOTIDE SEQUENCE [LARGE SCALE GENOMIC DNA]</scope>
    <source>
        <strain evidence="1 2">NPDC003040</strain>
    </source>
</reference>
<keyword evidence="2" id="KW-1185">Reference proteome</keyword>
<gene>
    <name evidence="1" type="ORF">ACFYV7_02920</name>
</gene>
<dbReference type="RefSeq" id="WP_387713007.1">
    <property type="nucleotide sequence ID" value="NZ_JBIAPI010000001.1"/>
</dbReference>
<name>A0ABW6QKI6_9NOCA</name>
<accession>A0ABW6QKI6</accession>